<dbReference type="RefSeq" id="WP_181738003.1">
    <property type="nucleotide sequence ID" value="NZ_JACEMT010000041.1"/>
</dbReference>
<evidence type="ECO:0000259" key="2">
    <source>
        <dbReference type="Pfam" id="PF05232"/>
    </source>
</evidence>
<proteinExistence type="predicted"/>
<feature type="domain" description="Chlorhexidine efflux transporter" evidence="2">
    <location>
        <begin position="71"/>
        <end position="133"/>
    </location>
</feature>
<dbReference type="InterPro" id="IPR058208">
    <property type="entry name" value="PACE"/>
</dbReference>
<evidence type="ECO:0000256" key="1">
    <source>
        <dbReference type="SAM" id="Phobius"/>
    </source>
</evidence>
<feature type="domain" description="Chlorhexidine efflux transporter" evidence="2">
    <location>
        <begin position="3"/>
        <end position="64"/>
    </location>
</feature>
<sequence>MQGIKRKITYVFFYELITLVLISTAFFLFSEKDAAHSSTLGVMTVVLAIVWNLLYNTVFEWWESKQVTRGRGLQRRIAHAVGFEIGFVAITLPLFAWWLELTLLDAFFLDAGLTLFFMCFTFAYNWSFDRMFGLPLAAQ</sequence>
<protein>
    <submittedName>
        <fullName evidence="3">PACE efflux transporter</fullName>
    </submittedName>
</protein>
<feature type="transmembrane region" description="Helical" evidence="1">
    <location>
        <begin position="12"/>
        <end position="29"/>
    </location>
</feature>
<dbReference type="NCBIfam" id="NF033664">
    <property type="entry name" value="PACE_transport"/>
    <property type="match status" value="1"/>
</dbReference>
<name>A0A7W2AC58_9GAMM</name>
<evidence type="ECO:0000313" key="4">
    <source>
        <dbReference type="Proteomes" id="UP000538931"/>
    </source>
</evidence>
<organism evidence="3 4">
    <name type="scientific">Marinobacterium marinum</name>
    <dbReference type="NCBI Taxonomy" id="2756129"/>
    <lineage>
        <taxon>Bacteria</taxon>
        <taxon>Pseudomonadati</taxon>
        <taxon>Pseudomonadota</taxon>
        <taxon>Gammaproteobacteria</taxon>
        <taxon>Oceanospirillales</taxon>
        <taxon>Oceanospirillaceae</taxon>
        <taxon>Marinobacterium</taxon>
    </lineage>
</organism>
<comment type="caution">
    <text evidence="3">The sequence shown here is derived from an EMBL/GenBank/DDBJ whole genome shotgun (WGS) entry which is preliminary data.</text>
</comment>
<accession>A0A7W2AC58</accession>
<dbReference type="AlphaFoldDB" id="A0A7W2AC58"/>
<evidence type="ECO:0000313" key="3">
    <source>
        <dbReference type="EMBL" id="MBA4501793.1"/>
    </source>
</evidence>
<dbReference type="Pfam" id="PF05232">
    <property type="entry name" value="BTP"/>
    <property type="match status" value="2"/>
</dbReference>
<reference evidence="3 4" key="1">
    <citation type="submission" date="2020-07" db="EMBL/GenBank/DDBJ databases">
        <title>Bacterium isolated from marien macroalgae.</title>
        <authorList>
            <person name="Zhu K."/>
            <person name="Lu D."/>
            <person name="Du Z."/>
        </authorList>
    </citation>
    <scope>NUCLEOTIDE SEQUENCE [LARGE SCALE GENOMIC DNA]</scope>
    <source>
        <strain evidence="3 4">3-1745</strain>
    </source>
</reference>
<keyword evidence="1" id="KW-1133">Transmembrane helix</keyword>
<feature type="transmembrane region" description="Helical" evidence="1">
    <location>
        <begin position="104"/>
        <end position="124"/>
    </location>
</feature>
<dbReference type="EMBL" id="JACEMT010000041">
    <property type="protein sequence ID" value="MBA4501793.1"/>
    <property type="molecule type" value="Genomic_DNA"/>
</dbReference>
<dbReference type="Proteomes" id="UP000538931">
    <property type="component" value="Unassembled WGS sequence"/>
</dbReference>
<dbReference type="InterPro" id="IPR007896">
    <property type="entry name" value="BTP_bacteria"/>
</dbReference>
<keyword evidence="1" id="KW-0812">Transmembrane</keyword>
<feature type="transmembrane region" description="Helical" evidence="1">
    <location>
        <begin position="35"/>
        <end position="56"/>
    </location>
</feature>
<feature type="transmembrane region" description="Helical" evidence="1">
    <location>
        <begin position="77"/>
        <end position="98"/>
    </location>
</feature>
<keyword evidence="1" id="KW-0472">Membrane</keyword>
<keyword evidence="4" id="KW-1185">Reference proteome</keyword>
<gene>
    <name evidence="3" type="ORF">H1S06_05380</name>
</gene>